<keyword evidence="8 9" id="KW-0472">Membrane</keyword>
<dbReference type="InterPro" id="IPR003439">
    <property type="entry name" value="ABC_transporter-like_ATP-bd"/>
</dbReference>
<evidence type="ECO:0000313" key="12">
    <source>
        <dbReference type="EMBL" id="KAK9870545.1"/>
    </source>
</evidence>
<accession>A0AAW1TRX5</accession>
<feature type="transmembrane region" description="Helical" evidence="9">
    <location>
        <begin position="131"/>
        <end position="148"/>
    </location>
</feature>
<dbReference type="Pfam" id="PF00664">
    <property type="entry name" value="ABC_membrane"/>
    <property type="match status" value="2"/>
</dbReference>
<dbReference type="InterPro" id="IPR011527">
    <property type="entry name" value="ABC1_TM_dom"/>
</dbReference>
<dbReference type="CDD" id="cd18579">
    <property type="entry name" value="ABC_6TM_ABCC_D1"/>
    <property type="match status" value="1"/>
</dbReference>
<gene>
    <name evidence="12" type="ORF">WA026_008107</name>
</gene>
<keyword evidence="2" id="KW-0813">Transport</keyword>
<dbReference type="InterPro" id="IPR003593">
    <property type="entry name" value="AAA+_ATPase"/>
</dbReference>
<dbReference type="SUPFAM" id="SSF52540">
    <property type="entry name" value="P-loop containing nucleoside triphosphate hydrolases"/>
    <property type="match status" value="2"/>
</dbReference>
<feature type="transmembrane region" description="Helical" evidence="9">
    <location>
        <begin position="788"/>
        <end position="814"/>
    </location>
</feature>
<dbReference type="GO" id="GO:0016887">
    <property type="term" value="F:ATP hydrolysis activity"/>
    <property type="evidence" value="ECO:0007669"/>
    <property type="project" value="InterPro"/>
</dbReference>
<organism evidence="12 13">
    <name type="scientific">Henosepilachna vigintioctopunctata</name>
    <dbReference type="NCBI Taxonomy" id="420089"/>
    <lineage>
        <taxon>Eukaryota</taxon>
        <taxon>Metazoa</taxon>
        <taxon>Ecdysozoa</taxon>
        <taxon>Arthropoda</taxon>
        <taxon>Hexapoda</taxon>
        <taxon>Insecta</taxon>
        <taxon>Pterygota</taxon>
        <taxon>Neoptera</taxon>
        <taxon>Endopterygota</taxon>
        <taxon>Coleoptera</taxon>
        <taxon>Polyphaga</taxon>
        <taxon>Cucujiformia</taxon>
        <taxon>Coccinelloidea</taxon>
        <taxon>Coccinellidae</taxon>
        <taxon>Epilachninae</taxon>
        <taxon>Epilachnini</taxon>
        <taxon>Henosepilachna</taxon>
    </lineage>
</organism>
<dbReference type="SMART" id="SM00382">
    <property type="entry name" value="AAA"/>
    <property type="match status" value="2"/>
</dbReference>
<comment type="subcellular location">
    <subcellularLocation>
        <location evidence="1">Membrane</location>
        <topology evidence="1">Multi-pass membrane protein</topology>
    </subcellularLocation>
</comment>
<keyword evidence="4" id="KW-0677">Repeat</keyword>
<evidence type="ECO:0000256" key="4">
    <source>
        <dbReference type="ARBA" id="ARBA00022737"/>
    </source>
</evidence>
<dbReference type="FunFam" id="1.20.1560.10:FF:000006">
    <property type="entry name" value="ATP-binding cassette, sub-family C (CFTR/MRP), member 9"/>
    <property type="match status" value="1"/>
</dbReference>
<keyword evidence="13" id="KW-1185">Reference proteome</keyword>
<dbReference type="Gene3D" id="1.20.1560.10">
    <property type="entry name" value="ABC transporter type 1, transmembrane domain"/>
    <property type="match status" value="2"/>
</dbReference>
<evidence type="ECO:0000256" key="9">
    <source>
        <dbReference type="SAM" id="Phobius"/>
    </source>
</evidence>
<proteinExistence type="predicted"/>
<name>A0AAW1TRX5_9CUCU</name>
<feature type="domain" description="ABC transmembrane type-1" evidence="11">
    <location>
        <begin position="91"/>
        <end position="374"/>
    </location>
</feature>
<evidence type="ECO:0000256" key="8">
    <source>
        <dbReference type="ARBA" id="ARBA00023136"/>
    </source>
</evidence>
<evidence type="ECO:0000259" key="11">
    <source>
        <dbReference type="PROSITE" id="PS50929"/>
    </source>
</evidence>
<dbReference type="GO" id="GO:0140359">
    <property type="term" value="F:ABC-type transporter activity"/>
    <property type="evidence" value="ECO:0007669"/>
    <property type="project" value="InterPro"/>
</dbReference>
<keyword evidence="7 9" id="KW-1133">Transmembrane helix</keyword>
<feature type="transmembrane region" description="Helical" evidence="9">
    <location>
        <begin position="234"/>
        <end position="251"/>
    </location>
</feature>
<keyword evidence="6" id="KW-0067">ATP-binding</keyword>
<feature type="domain" description="ABC transporter" evidence="10">
    <location>
        <begin position="408"/>
        <end position="627"/>
    </location>
</feature>
<feature type="domain" description="ABC transmembrane type-1" evidence="11">
    <location>
        <begin position="792"/>
        <end position="1029"/>
    </location>
</feature>
<feature type="transmembrane region" description="Helical" evidence="9">
    <location>
        <begin position="973"/>
        <end position="994"/>
    </location>
</feature>
<feature type="transmembrane region" description="Helical" evidence="9">
    <location>
        <begin position="689"/>
        <end position="709"/>
    </location>
</feature>
<evidence type="ECO:0000313" key="13">
    <source>
        <dbReference type="Proteomes" id="UP001431783"/>
    </source>
</evidence>
<dbReference type="EMBL" id="JARQZJ010000003">
    <property type="protein sequence ID" value="KAK9870545.1"/>
    <property type="molecule type" value="Genomic_DNA"/>
</dbReference>
<dbReference type="GO" id="GO:0016020">
    <property type="term" value="C:membrane"/>
    <property type="evidence" value="ECO:0007669"/>
    <property type="project" value="UniProtKB-SubCell"/>
</dbReference>
<dbReference type="SUPFAM" id="SSF90123">
    <property type="entry name" value="ABC transporter transmembrane region"/>
    <property type="match status" value="2"/>
</dbReference>
<evidence type="ECO:0000256" key="1">
    <source>
        <dbReference type="ARBA" id="ARBA00004141"/>
    </source>
</evidence>
<dbReference type="Proteomes" id="UP001431783">
    <property type="component" value="Unassembled WGS sequence"/>
</dbReference>
<dbReference type="InterPro" id="IPR044726">
    <property type="entry name" value="ABCC_6TM_D2"/>
</dbReference>
<evidence type="ECO:0000256" key="2">
    <source>
        <dbReference type="ARBA" id="ARBA00022448"/>
    </source>
</evidence>
<dbReference type="PROSITE" id="PS50893">
    <property type="entry name" value="ABC_TRANSPORTER_2"/>
    <property type="match status" value="2"/>
</dbReference>
<sequence length="1294" mass="147980">MYPDNMTERKTHPKETASISSLLTFKYIYPYIKRGNIEDLKEDDICKNWSKFLSRKIGDKMERLWKQQEVVPGKTRSVIKLLCDCFLKKYLLLGVLQLAVKLFYITLTPYSVSRLVNYFKDNQDNITKQEAWLYAGMVIFTNSVFLFYEQHYMLLKSELGIEIVTSLSSLVYRKTLKLSSSKISEITTGKIVTAITKDIVQMEQVVDVANDLWVEFIQAAVVLYLLYIKLGMSGLTGLTLIITIVIFQLYISTSIVKKRQEANNKSDERVELTKETITSIKILKMYALEDFFIGKIIRARKLEIQQLRILSIWRWFNSFLGNLSNKLSFFFVIICYIWFGHTLSAEIVYYVATCFQKLRRTLAYIIPACIGISAEFISCVRRLELILHADEIEHNPHFSPNSISTPIIQFNSADTASADIKILKNLNMKLESGLNILTGPVGSGKSSLFKAILGEHETVAGKKNVIGSISYCPQNPWVFPSSIKQNILFGQTYDEAKYKQILKICDLSFDIDILTDGDETILNDCGVNLSKGQQTRVNMARALYKDSDIYIFDDSLSSLDSHVRNYVFHQAIEIYLKNKLVILSTHDSLLAKKADHLIKVSNGTFTSSGRPKDVSFEHAQNNDYSTFINETDENHYQADEADEEPNSEVSKLIPQEIECTKANIYQETIRSGRIGFEDYKKYFSFSGGFSRFFIIVGFFISIEICSGYSEKLLSNWISVEEAVAAAKSRMSNNITSVLCTSSTCQFQEKQITDENSTEVSYNTRWNKTSSTSDSTIEKFNDYVIERNIYINIYSILIVSYCLLIFVSTSLLYIFSLKISKNLHKSMITNILRAKMYFFDINMRGNILNRFSKDIFIVDELVPFVMNEALRMLTMMTATIVLIATINWSFIVITLILLSIFYLVCSYCIRPIRTLQRISMATRSPVLGHLNATLEGLDSIRAFRTQAIFMDEFDKHQDLMVASNHLFEISMRGLAFFLHMLSAVYTAVIILRFLIVEEDSSSNVGLAITQSFVLSSFLDWGLRQWILLESMMTNFQRASEYTDIEKERQTGQIIENWPSKGCIVFKNVSLKYRANNETVLKNLNFEIEQRERIAIVGRTGSGKSSIAAAIFRLYEFVGDILIDNINIENISTNLLRVSIGLIPQDLFFFSGSVRENLDPLNNYSDSQIWKALHDVNLGSLIEKLEDNIYKTASNFSVGQKQLFCIAKAILRKVRIVVLDEVTAFVDEETALMIHNKILEVFDNCTIITITHNLHSVLNYNKILVVHKGIVIEFDKPSVLLDNKGAFYRMLHQVES</sequence>
<dbReference type="PROSITE" id="PS50929">
    <property type="entry name" value="ABC_TM1F"/>
    <property type="match status" value="2"/>
</dbReference>
<dbReference type="FunFam" id="3.40.50.300:FF:000973">
    <property type="entry name" value="Multidrug resistance-associated protein 4"/>
    <property type="match status" value="1"/>
</dbReference>
<dbReference type="CDD" id="cd03244">
    <property type="entry name" value="ABCC_MRP_domain2"/>
    <property type="match status" value="1"/>
</dbReference>
<keyword evidence="3 9" id="KW-0812">Transmembrane</keyword>
<evidence type="ECO:0008006" key="14">
    <source>
        <dbReference type="Google" id="ProtNLM"/>
    </source>
</evidence>
<dbReference type="PANTHER" id="PTHR24223">
    <property type="entry name" value="ATP-BINDING CASSETTE SUB-FAMILY C"/>
    <property type="match status" value="1"/>
</dbReference>
<dbReference type="InterPro" id="IPR044746">
    <property type="entry name" value="ABCC_6TM_D1"/>
</dbReference>
<evidence type="ECO:0000256" key="5">
    <source>
        <dbReference type="ARBA" id="ARBA00022741"/>
    </source>
</evidence>
<feature type="domain" description="ABC transporter" evidence="10">
    <location>
        <begin position="1062"/>
        <end position="1291"/>
    </location>
</feature>
<protein>
    <recommendedName>
        <fullName evidence="14">Multidrug resistance-associated protein lethal(2)03659</fullName>
    </recommendedName>
</protein>
<dbReference type="PROSITE" id="PS00211">
    <property type="entry name" value="ABC_TRANSPORTER_1"/>
    <property type="match status" value="2"/>
</dbReference>
<dbReference type="InterPro" id="IPR050173">
    <property type="entry name" value="ABC_transporter_C-like"/>
</dbReference>
<comment type="caution">
    <text evidence="12">The sequence shown here is derived from an EMBL/GenBank/DDBJ whole genome shotgun (WGS) entry which is preliminary data.</text>
</comment>
<dbReference type="InterPro" id="IPR027417">
    <property type="entry name" value="P-loop_NTPase"/>
</dbReference>
<dbReference type="InterPro" id="IPR036640">
    <property type="entry name" value="ABC1_TM_sf"/>
</dbReference>
<evidence type="ECO:0000256" key="7">
    <source>
        <dbReference type="ARBA" id="ARBA00022989"/>
    </source>
</evidence>
<dbReference type="Gene3D" id="3.40.50.300">
    <property type="entry name" value="P-loop containing nucleotide triphosphate hydrolases"/>
    <property type="match status" value="2"/>
</dbReference>
<evidence type="ECO:0000259" key="10">
    <source>
        <dbReference type="PROSITE" id="PS50893"/>
    </source>
</evidence>
<evidence type="ECO:0000256" key="6">
    <source>
        <dbReference type="ARBA" id="ARBA00022840"/>
    </source>
</evidence>
<reference evidence="12 13" key="1">
    <citation type="submission" date="2023-03" db="EMBL/GenBank/DDBJ databases">
        <title>Genome insight into feeding habits of ladybird beetles.</title>
        <authorList>
            <person name="Li H.-S."/>
            <person name="Huang Y.-H."/>
            <person name="Pang H."/>
        </authorList>
    </citation>
    <scope>NUCLEOTIDE SEQUENCE [LARGE SCALE GENOMIC DNA]</scope>
    <source>
        <strain evidence="12">SYSU_2023b</strain>
        <tissue evidence="12">Whole body</tissue>
    </source>
</reference>
<feature type="transmembrane region" description="Helical" evidence="9">
    <location>
        <begin position="90"/>
        <end position="111"/>
    </location>
</feature>
<dbReference type="GO" id="GO:0005524">
    <property type="term" value="F:ATP binding"/>
    <property type="evidence" value="ECO:0007669"/>
    <property type="project" value="UniProtKB-KW"/>
</dbReference>
<dbReference type="InterPro" id="IPR017871">
    <property type="entry name" value="ABC_transporter-like_CS"/>
</dbReference>
<feature type="transmembrane region" description="Helical" evidence="9">
    <location>
        <begin position="889"/>
        <end position="908"/>
    </location>
</feature>
<feature type="transmembrane region" description="Helical" evidence="9">
    <location>
        <begin position="1000"/>
        <end position="1021"/>
    </location>
</feature>
<evidence type="ECO:0000256" key="3">
    <source>
        <dbReference type="ARBA" id="ARBA00022692"/>
    </source>
</evidence>
<dbReference type="PANTHER" id="PTHR24223:SF448">
    <property type="entry name" value="FI20146P1-RELATED"/>
    <property type="match status" value="1"/>
</dbReference>
<dbReference type="CDD" id="cd18580">
    <property type="entry name" value="ABC_6TM_ABCC_D2"/>
    <property type="match status" value="1"/>
</dbReference>
<dbReference type="FunFam" id="3.40.50.300:FF:000163">
    <property type="entry name" value="Multidrug resistance-associated protein member 4"/>
    <property type="match status" value="1"/>
</dbReference>
<keyword evidence="5" id="KW-0547">Nucleotide-binding</keyword>
<feature type="transmembrane region" description="Helical" evidence="9">
    <location>
        <begin position="327"/>
        <end position="350"/>
    </location>
</feature>
<dbReference type="Pfam" id="PF00005">
    <property type="entry name" value="ABC_tran"/>
    <property type="match status" value="2"/>
</dbReference>